<keyword evidence="2" id="KW-0472">Membrane</keyword>
<feature type="compositionally biased region" description="Polar residues" evidence="1">
    <location>
        <begin position="270"/>
        <end position="286"/>
    </location>
</feature>
<keyword evidence="4" id="KW-1185">Reference proteome</keyword>
<evidence type="ECO:0000313" key="3">
    <source>
        <dbReference type="EMBL" id="RPD57188.1"/>
    </source>
</evidence>
<feature type="compositionally biased region" description="Acidic residues" evidence="1">
    <location>
        <begin position="244"/>
        <end position="253"/>
    </location>
</feature>
<organism evidence="3 4">
    <name type="scientific">Lentinus tigrinus ALCF2SS1-6</name>
    <dbReference type="NCBI Taxonomy" id="1328759"/>
    <lineage>
        <taxon>Eukaryota</taxon>
        <taxon>Fungi</taxon>
        <taxon>Dikarya</taxon>
        <taxon>Basidiomycota</taxon>
        <taxon>Agaricomycotina</taxon>
        <taxon>Agaricomycetes</taxon>
        <taxon>Polyporales</taxon>
        <taxon>Polyporaceae</taxon>
        <taxon>Lentinus</taxon>
    </lineage>
</organism>
<keyword evidence="2" id="KW-1133">Transmembrane helix</keyword>
<dbReference type="EMBL" id="ML122282">
    <property type="protein sequence ID" value="RPD57188.1"/>
    <property type="molecule type" value="Genomic_DNA"/>
</dbReference>
<dbReference type="Proteomes" id="UP000313359">
    <property type="component" value="Unassembled WGS sequence"/>
</dbReference>
<feature type="transmembrane region" description="Helical" evidence="2">
    <location>
        <begin position="58"/>
        <end position="80"/>
    </location>
</feature>
<feature type="compositionally biased region" description="Polar residues" evidence="1">
    <location>
        <begin position="232"/>
        <end position="243"/>
    </location>
</feature>
<feature type="transmembrane region" description="Helical" evidence="2">
    <location>
        <begin position="173"/>
        <end position="195"/>
    </location>
</feature>
<evidence type="ECO:0000256" key="1">
    <source>
        <dbReference type="SAM" id="MobiDB-lite"/>
    </source>
</evidence>
<feature type="transmembrane region" description="Helical" evidence="2">
    <location>
        <begin position="12"/>
        <end position="37"/>
    </location>
</feature>
<feature type="region of interest" description="Disordered" evidence="1">
    <location>
        <begin position="232"/>
        <end position="286"/>
    </location>
</feature>
<keyword evidence="2" id="KW-0812">Transmembrane</keyword>
<dbReference type="OrthoDB" id="2756573at2759"/>
<feature type="transmembrane region" description="Helical" evidence="2">
    <location>
        <begin position="146"/>
        <end position="167"/>
    </location>
</feature>
<feature type="transmembrane region" description="Helical" evidence="2">
    <location>
        <begin position="92"/>
        <end position="116"/>
    </location>
</feature>
<proteinExistence type="predicted"/>
<name>A0A5C2S1E2_9APHY</name>
<dbReference type="AlphaFoldDB" id="A0A5C2S1E2"/>
<gene>
    <name evidence="3" type="ORF">L227DRAFT_655613</name>
</gene>
<evidence type="ECO:0000313" key="4">
    <source>
        <dbReference type="Proteomes" id="UP000313359"/>
    </source>
</evidence>
<protein>
    <submittedName>
        <fullName evidence="3">Uncharacterized protein</fullName>
    </submittedName>
</protein>
<reference evidence="3" key="1">
    <citation type="journal article" date="2018" name="Genome Biol. Evol.">
        <title>Genomics and development of Lentinus tigrinus, a white-rot wood-decaying mushroom with dimorphic fruiting bodies.</title>
        <authorList>
            <person name="Wu B."/>
            <person name="Xu Z."/>
            <person name="Knudson A."/>
            <person name="Carlson A."/>
            <person name="Chen N."/>
            <person name="Kovaka S."/>
            <person name="LaButti K."/>
            <person name="Lipzen A."/>
            <person name="Pennachio C."/>
            <person name="Riley R."/>
            <person name="Schakwitz W."/>
            <person name="Umezawa K."/>
            <person name="Ohm R.A."/>
            <person name="Grigoriev I.V."/>
            <person name="Nagy L.G."/>
            <person name="Gibbons J."/>
            <person name="Hibbett D."/>
        </authorList>
    </citation>
    <scope>NUCLEOTIDE SEQUENCE [LARGE SCALE GENOMIC DNA]</scope>
    <source>
        <strain evidence="3">ALCF2SS1-6</strain>
    </source>
</reference>
<accession>A0A5C2S1E2</accession>
<evidence type="ECO:0000256" key="2">
    <source>
        <dbReference type="SAM" id="Phobius"/>
    </source>
</evidence>
<sequence length="286" mass="30867">MAQLLFFANKWISMVFAIMGFIACTLIAILSTAIGIVQFIPGAVFSALRIYVLSRSKLLAIFVLLLSLAPVGANLAYYGYRLRGEYSCKSDTVVIISRVPLVVADSLLIFTTWAALRSRDRKGLVAAALQPGWYPITHVLLRDGSIYFIVLLVLNLLHLVLSATSLVSNNTDGSLMTIFTAPITAILISHFLLDLQEANRTDVRMDAGNPLQFSGDPYNSSPSFISSLGAFTNPNRSGRSSGSEDNDDEDLSYEVDSRSDGEDGEGSGVQASHTCVPNVSDSKSTA</sequence>